<keyword evidence="2" id="KW-0812">Transmembrane</keyword>
<keyword evidence="2" id="KW-0472">Membrane</keyword>
<keyword evidence="2" id="KW-1133">Transmembrane helix</keyword>
<dbReference type="Proteomes" id="UP000528595">
    <property type="component" value="Unassembled WGS sequence"/>
</dbReference>
<evidence type="ECO:0000313" key="3">
    <source>
        <dbReference type="EMBL" id="MBB5672493.1"/>
    </source>
</evidence>
<evidence type="ECO:0000256" key="1">
    <source>
        <dbReference type="SAM" id="MobiDB-lite"/>
    </source>
</evidence>
<organism evidence="3">
    <name type="scientific">Xanthomonas arboricola</name>
    <dbReference type="NCBI Taxonomy" id="56448"/>
    <lineage>
        <taxon>Bacteria</taxon>
        <taxon>Pseudomonadati</taxon>
        <taxon>Pseudomonadota</taxon>
        <taxon>Gammaproteobacteria</taxon>
        <taxon>Lysobacterales</taxon>
        <taxon>Lysobacteraceae</taxon>
        <taxon>Xanthomonas</taxon>
    </lineage>
</organism>
<reference evidence="3" key="1">
    <citation type="submission" date="2020-08" db="EMBL/GenBank/DDBJ databases">
        <title>Studying the diversity of plant-associated saprophytic bacteria and their role in host health and plant-pathogen interactions.</title>
        <authorList>
            <person name="Potnis N."/>
        </authorList>
    </citation>
    <scope>NUCLEOTIDE SEQUENCE</scope>
    <source>
        <strain evidence="3">F21</strain>
    </source>
</reference>
<accession>A0AB73H3D3</accession>
<feature type="region of interest" description="Disordered" evidence="1">
    <location>
        <begin position="80"/>
        <end position="100"/>
    </location>
</feature>
<gene>
    <name evidence="3" type="ORF">FHR65_004094</name>
</gene>
<protein>
    <submittedName>
        <fullName evidence="3">Uncharacterized protein</fullName>
    </submittedName>
</protein>
<comment type="caution">
    <text evidence="3">The sequence shown here is derived from an EMBL/GenBank/DDBJ whole genome shotgun (WGS) entry which is preliminary data.</text>
</comment>
<evidence type="ECO:0000256" key="2">
    <source>
        <dbReference type="SAM" id="Phobius"/>
    </source>
</evidence>
<name>A0AB73H3D3_9XANT</name>
<dbReference type="RefSeq" id="WP_184578799.1">
    <property type="nucleotide sequence ID" value="NZ_JACIIQ010000025.1"/>
</dbReference>
<proteinExistence type="predicted"/>
<dbReference type="AlphaFoldDB" id="A0AB73H3D3"/>
<feature type="transmembrane region" description="Helical" evidence="2">
    <location>
        <begin position="18"/>
        <end position="39"/>
    </location>
</feature>
<sequence length="100" mass="9986">MASIGPYLQAPFLQQARLVGAILLVPLSVVMIAGGFPYTGTAGIVVAGAATFLRSSSPAQVKLGVGFGILLLASISMQQEGPGADRGASPARNVEGSTTA</sequence>
<dbReference type="EMBL" id="JACIIQ010000025">
    <property type="protein sequence ID" value="MBB5672493.1"/>
    <property type="molecule type" value="Genomic_DNA"/>
</dbReference>